<name>A0A8J2MG98_9BILA</name>
<dbReference type="Proteomes" id="UP000746747">
    <property type="component" value="Unassembled WGS sequence"/>
</dbReference>
<dbReference type="AlphaFoldDB" id="A0A8J2MG98"/>
<gene>
    <name evidence="1" type="ORF">CJOHNSTONI_LOCUS10364</name>
</gene>
<proteinExistence type="predicted"/>
<protein>
    <submittedName>
        <fullName evidence="1">Uncharacterized protein</fullName>
    </submittedName>
</protein>
<evidence type="ECO:0000313" key="1">
    <source>
        <dbReference type="EMBL" id="CAG9540894.1"/>
    </source>
</evidence>
<dbReference type="EMBL" id="CAKAEH010002047">
    <property type="protein sequence ID" value="CAG9540894.1"/>
    <property type="molecule type" value="Genomic_DNA"/>
</dbReference>
<accession>A0A8J2MG98</accession>
<comment type="caution">
    <text evidence="1">The sequence shown here is derived from an EMBL/GenBank/DDBJ whole genome shotgun (WGS) entry which is preliminary data.</text>
</comment>
<organism evidence="1 2">
    <name type="scientific">Cercopithifilaria johnstoni</name>
    <dbReference type="NCBI Taxonomy" id="2874296"/>
    <lineage>
        <taxon>Eukaryota</taxon>
        <taxon>Metazoa</taxon>
        <taxon>Ecdysozoa</taxon>
        <taxon>Nematoda</taxon>
        <taxon>Chromadorea</taxon>
        <taxon>Rhabditida</taxon>
        <taxon>Spirurina</taxon>
        <taxon>Spiruromorpha</taxon>
        <taxon>Filarioidea</taxon>
        <taxon>Onchocercidae</taxon>
        <taxon>Cercopithifilaria</taxon>
    </lineage>
</organism>
<evidence type="ECO:0000313" key="2">
    <source>
        <dbReference type="Proteomes" id="UP000746747"/>
    </source>
</evidence>
<reference evidence="1" key="1">
    <citation type="submission" date="2021-09" db="EMBL/GenBank/DDBJ databases">
        <authorList>
            <consortium name="Pathogen Informatics"/>
        </authorList>
    </citation>
    <scope>NUCLEOTIDE SEQUENCE</scope>
</reference>
<keyword evidence="2" id="KW-1185">Reference proteome</keyword>
<sequence length="81" mass="9319">MSLINEGAISNLSFPFLCHQLFRRRAARINGEVVVAEVSAIPLLKRERRRHQSTLFLLGNPHASCWDRTSGLLFTRQTLYH</sequence>